<feature type="compositionally biased region" description="Basic residues" evidence="1">
    <location>
        <begin position="49"/>
        <end position="74"/>
    </location>
</feature>
<keyword evidence="3" id="KW-1185">Reference proteome</keyword>
<dbReference type="InParanoid" id="B9TES2"/>
<organism evidence="2 3">
    <name type="scientific">Ricinus communis</name>
    <name type="common">Castor bean</name>
    <dbReference type="NCBI Taxonomy" id="3988"/>
    <lineage>
        <taxon>Eukaryota</taxon>
        <taxon>Viridiplantae</taxon>
        <taxon>Streptophyta</taxon>
        <taxon>Embryophyta</taxon>
        <taxon>Tracheophyta</taxon>
        <taxon>Spermatophyta</taxon>
        <taxon>Magnoliopsida</taxon>
        <taxon>eudicotyledons</taxon>
        <taxon>Gunneridae</taxon>
        <taxon>Pentapetalae</taxon>
        <taxon>rosids</taxon>
        <taxon>fabids</taxon>
        <taxon>Malpighiales</taxon>
        <taxon>Euphorbiaceae</taxon>
        <taxon>Acalyphoideae</taxon>
        <taxon>Acalypheae</taxon>
        <taxon>Ricinus</taxon>
    </lineage>
</organism>
<dbReference type="EMBL" id="EQ979231">
    <property type="protein sequence ID" value="EEF25641.1"/>
    <property type="molecule type" value="Genomic_DNA"/>
</dbReference>
<protein>
    <submittedName>
        <fullName evidence="2">Uncharacterized protein</fullName>
    </submittedName>
</protein>
<dbReference type="Proteomes" id="UP000008311">
    <property type="component" value="Unassembled WGS sequence"/>
</dbReference>
<evidence type="ECO:0000313" key="2">
    <source>
        <dbReference type="EMBL" id="EEF25641.1"/>
    </source>
</evidence>
<evidence type="ECO:0000313" key="3">
    <source>
        <dbReference type="Proteomes" id="UP000008311"/>
    </source>
</evidence>
<gene>
    <name evidence="2" type="ORF">RCOM_1912160</name>
</gene>
<name>B9TES2_RICCO</name>
<feature type="region of interest" description="Disordered" evidence="1">
    <location>
        <begin position="37"/>
        <end position="111"/>
    </location>
</feature>
<proteinExistence type="predicted"/>
<reference evidence="3" key="1">
    <citation type="journal article" date="2010" name="Nat. Biotechnol.">
        <title>Draft genome sequence of the oilseed species Ricinus communis.</title>
        <authorList>
            <person name="Chan A.P."/>
            <person name="Crabtree J."/>
            <person name="Zhao Q."/>
            <person name="Lorenzi H."/>
            <person name="Orvis J."/>
            <person name="Puiu D."/>
            <person name="Melake-Berhan A."/>
            <person name="Jones K.M."/>
            <person name="Redman J."/>
            <person name="Chen G."/>
            <person name="Cahoon E.B."/>
            <person name="Gedil M."/>
            <person name="Stanke M."/>
            <person name="Haas B.J."/>
            <person name="Wortman J.R."/>
            <person name="Fraser-Liggett C.M."/>
            <person name="Ravel J."/>
            <person name="Rabinowicz P.D."/>
        </authorList>
    </citation>
    <scope>NUCLEOTIDE SEQUENCE [LARGE SCALE GENOMIC DNA]</scope>
    <source>
        <strain evidence="3">cv. Hale</strain>
    </source>
</reference>
<sequence>MPHGNSAIRAAASRVEGGGSHAYIGKHRAPARRRAYGLPGHGRTGGLRQHQRHQGRRAGHVHGRRHRGQLHHVHSGADRRRQGKGLRLLRQAEDEGRPAPTHPRLAADAGGTVFPLPTRRRQPAGAAGLGVGARSVRRKITLTQGLAGGIEAIGQPHAGHAQRGQRIGGFPQHILAIILQPQLAAGQHAGRAA</sequence>
<evidence type="ECO:0000256" key="1">
    <source>
        <dbReference type="SAM" id="MobiDB-lite"/>
    </source>
</evidence>
<accession>B9TES2</accession>
<dbReference type="AlphaFoldDB" id="B9TES2"/>